<comment type="caution">
    <text evidence="2">The sequence shown here is derived from an EMBL/GenBank/DDBJ whole genome shotgun (WGS) entry which is preliminary data.</text>
</comment>
<keyword evidence="3" id="KW-1185">Reference proteome</keyword>
<dbReference type="KEGG" id="more:E1B28_011623"/>
<dbReference type="GeneID" id="66080698"/>
<name>A0A9P7URE3_9AGAR</name>
<dbReference type="RefSeq" id="XP_043006471.1">
    <property type="nucleotide sequence ID" value="XM_043156683.1"/>
</dbReference>
<evidence type="ECO:0000256" key="1">
    <source>
        <dbReference type="SAM" id="SignalP"/>
    </source>
</evidence>
<reference evidence="2" key="1">
    <citation type="journal article" date="2021" name="Genome Biol. Evol.">
        <title>The assembled and annotated genome of the fairy-ring fungus Marasmius oreades.</title>
        <authorList>
            <person name="Hiltunen M."/>
            <person name="Ament-Velasquez S.L."/>
            <person name="Johannesson H."/>
        </authorList>
    </citation>
    <scope>NUCLEOTIDE SEQUENCE</scope>
    <source>
        <strain evidence="2">03SP1</strain>
    </source>
</reference>
<organism evidence="2 3">
    <name type="scientific">Marasmius oreades</name>
    <name type="common">fairy-ring Marasmius</name>
    <dbReference type="NCBI Taxonomy" id="181124"/>
    <lineage>
        <taxon>Eukaryota</taxon>
        <taxon>Fungi</taxon>
        <taxon>Dikarya</taxon>
        <taxon>Basidiomycota</taxon>
        <taxon>Agaricomycotina</taxon>
        <taxon>Agaricomycetes</taxon>
        <taxon>Agaricomycetidae</taxon>
        <taxon>Agaricales</taxon>
        <taxon>Marasmiineae</taxon>
        <taxon>Marasmiaceae</taxon>
        <taxon>Marasmius</taxon>
    </lineage>
</organism>
<proteinExistence type="predicted"/>
<evidence type="ECO:0000313" key="3">
    <source>
        <dbReference type="Proteomes" id="UP001049176"/>
    </source>
</evidence>
<gene>
    <name evidence="2" type="ORF">E1B28_011623</name>
</gene>
<dbReference type="Proteomes" id="UP001049176">
    <property type="component" value="Chromosome 7"/>
</dbReference>
<dbReference type="OrthoDB" id="3044029at2759"/>
<keyword evidence="1" id="KW-0732">Signal</keyword>
<evidence type="ECO:0008006" key="4">
    <source>
        <dbReference type="Google" id="ProtNLM"/>
    </source>
</evidence>
<dbReference type="AlphaFoldDB" id="A0A9P7URE3"/>
<dbReference type="EMBL" id="CM032187">
    <property type="protein sequence ID" value="KAG7090001.1"/>
    <property type="molecule type" value="Genomic_DNA"/>
</dbReference>
<sequence length="198" mass="21429">MFYQLFLTVVAFIVLSVVTAIPSPLAHIHHHRQENPDNIVKLESADNYCMIMPKNPHANIGDSESPGGMMTYCSATARWDDSQGTIPGGFWKISDYQSGSSPDTGARFAQLTGCIDSGMVDRLNPDDLGGQYDSSGGKKGEGNPANSVCLGYKHYIELIEPESGRACLKCCDDPDDCPLKRDTSGCPVVIPGNYFDCV</sequence>
<evidence type="ECO:0000313" key="2">
    <source>
        <dbReference type="EMBL" id="KAG7090001.1"/>
    </source>
</evidence>
<feature type="signal peptide" evidence="1">
    <location>
        <begin position="1"/>
        <end position="20"/>
    </location>
</feature>
<protein>
    <recommendedName>
        <fullName evidence="4">Allergen protein</fullName>
    </recommendedName>
</protein>
<feature type="chain" id="PRO_5040454280" description="Allergen protein" evidence="1">
    <location>
        <begin position="21"/>
        <end position="198"/>
    </location>
</feature>
<accession>A0A9P7URE3</accession>